<feature type="domain" description="Cytochrome b5 heme-binding" evidence="12">
    <location>
        <begin position="125"/>
        <end position="200"/>
    </location>
</feature>
<feature type="domain" description="Cytochrome b5 heme-binding" evidence="12">
    <location>
        <begin position="253"/>
        <end position="332"/>
    </location>
</feature>
<dbReference type="GO" id="GO:0005886">
    <property type="term" value="C:plasma membrane"/>
    <property type="evidence" value="ECO:0007669"/>
    <property type="project" value="UniProtKB-SubCell"/>
</dbReference>
<keyword evidence="7 11" id="KW-1133">Transmembrane helix</keyword>
<keyword evidence="5" id="KW-0808">Transferase</keyword>
<feature type="transmembrane region" description="Helical" evidence="11">
    <location>
        <begin position="58"/>
        <end position="75"/>
    </location>
</feature>
<proteinExistence type="predicted"/>
<keyword evidence="9" id="KW-0325">Glycoprotein</keyword>
<feature type="transmembrane region" description="Helical" evidence="11">
    <location>
        <begin position="854"/>
        <end position="876"/>
    </location>
</feature>
<dbReference type="Pfam" id="PF22997">
    <property type="entry name" value="CHS4"/>
    <property type="match status" value="1"/>
</dbReference>
<dbReference type="SMART" id="SM01117">
    <property type="entry name" value="Cyt-b5"/>
    <property type="match status" value="2"/>
</dbReference>
<evidence type="ECO:0000256" key="2">
    <source>
        <dbReference type="ARBA" id="ARBA00012543"/>
    </source>
</evidence>
<evidence type="ECO:0000256" key="5">
    <source>
        <dbReference type="ARBA" id="ARBA00022679"/>
    </source>
</evidence>
<protein>
    <recommendedName>
        <fullName evidence="2">chitin synthase</fullName>
        <ecNumber evidence="2">2.4.1.16</ecNumber>
    </recommendedName>
</protein>
<feature type="transmembrane region" description="Helical" evidence="11">
    <location>
        <begin position="882"/>
        <end position="901"/>
    </location>
</feature>
<evidence type="ECO:0000256" key="11">
    <source>
        <dbReference type="SAM" id="Phobius"/>
    </source>
</evidence>
<evidence type="ECO:0000256" key="9">
    <source>
        <dbReference type="ARBA" id="ARBA00023180"/>
    </source>
</evidence>
<dbReference type="EMBL" id="BSXU01000240">
    <property type="protein sequence ID" value="GMG19936.1"/>
    <property type="molecule type" value="Genomic_DNA"/>
</dbReference>
<evidence type="ECO:0000256" key="1">
    <source>
        <dbReference type="ARBA" id="ARBA00004651"/>
    </source>
</evidence>
<keyword evidence="14" id="KW-1185">Reference proteome</keyword>
<dbReference type="PANTHER" id="PTHR22914">
    <property type="entry name" value="CHITIN SYNTHASE"/>
    <property type="match status" value="1"/>
</dbReference>
<dbReference type="InterPro" id="IPR029044">
    <property type="entry name" value="Nucleotide-diphossugar_trans"/>
</dbReference>
<dbReference type="OrthoDB" id="370884at2759"/>
<feature type="transmembrane region" description="Helical" evidence="11">
    <location>
        <begin position="908"/>
        <end position="932"/>
    </location>
</feature>
<dbReference type="Pfam" id="PF03142">
    <property type="entry name" value="Chitin_synth_2"/>
    <property type="match status" value="1"/>
</dbReference>
<dbReference type="AlphaFoldDB" id="A0A9W6YTR7"/>
<dbReference type="GO" id="GO:0004100">
    <property type="term" value="F:chitin synthase activity"/>
    <property type="evidence" value="ECO:0007669"/>
    <property type="project" value="UniProtKB-EC"/>
</dbReference>
<name>A0A9W6YTR7_AMBMO</name>
<comment type="subcellular location">
    <subcellularLocation>
        <location evidence="1">Cell membrane</location>
        <topology evidence="1">Multi-pass membrane protein</topology>
    </subcellularLocation>
</comment>
<evidence type="ECO:0000256" key="4">
    <source>
        <dbReference type="ARBA" id="ARBA00022676"/>
    </source>
</evidence>
<gene>
    <name evidence="13" type="ORF">Amon01_000085300</name>
</gene>
<dbReference type="SUPFAM" id="SSF53448">
    <property type="entry name" value="Nucleotide-diphospho-sugar transferases"/>
    <property type="match status" value="1"/>
</dbReference>
<evidence type="ECO:0000313" key="13">
    <source>
        <dbReference type="EMBL" id="GMG19936.1"/>
    </source>
</evidence>
<reference evidence="13" key="1">
    <citation type="submission" date="2023-04" db="EMBL/GenBank/DDBJ databases">
        <title>Ambrosiozyma monospora NBRC 1965.</title>
        <authorList>
            <person name="Ichikawa N."/>
            <person name="Sato H."/>
            <person name="Tonouchi N."/>
        </authorList>
    </citation>
    <scope>NUCLEOTIDE SEQUENCE</scope>
    <source>
        <strain evidence="13">NBRC 1965</strain>
    </source>
</reference>
<keyword evidence="6 11" id="KW-0812">Transmembrane</keyword>
<dbReference type="InterPro" id="IPR004835">
    <property type="entry name" value="Chitin_synth"/>
</dbReference>
<keyword evidence="3" id="KW-1003">Cell membrane</keyword>
<evidence type="ECO:0000256" key="10">
    <source>
        <dbReference type="ARBA" id="ARBA00049510"/>
    </source>
</evidence>
<comment type="caution">
    <text evidence="13">The sequence shown here is derived from an EMBL/GenBank/DDBJ whole genome shotgun (WGS) entry which is preliminary data.</text>
</comment>
<evidence type="ECO:0000256" key="3">
    <source>
        <dbReference type="ARBA" id="ARBA00022475"/>
    </source>
</evidence>
<keyword evidence="8 11" id="KW-0472">Membrane</keyword>
<evidence type="ECO:0000259" key="12">
    <source>
        <dbReference type="SMART" id="SM01117"/>
    </source>
</evidence>
<dbReference type="InterPro" id="IPR054295">
    <property type="entry name" value="CHS4-like_dom"/>
</dbReference>
<sequence length="982" mass="111137">MLSRINSDTESGTGSLEPNRRKTLVRRGEIARQFGFESFSSLPPKRSHLEVDPKSSPYWIMFCYFITFWAPPQFLKLFGLETKDRRTAWREKMGLIAIILSFGVIIAFLTFGFTRFVCVGVTKRFKETEITKESVVINGRAYDLSDFAHHAAAESDDGIDVLNSSADAGGKDLTFLFQNVNGNCKGLIKPRDNCTIPNEDDNLAWYMPCQMRPLDWNNTLNFTFNQHNGYSCHTSAKSREFLFDMEVQGDVYYTWEEIQNSSRNLVVYNGFVLDMDLVSWFQKDDISYPKLFDMLMNDKTMRGYDISLLLTEPHERQAANCLIETVKIGVVDASSIGCIASKLVLYISLAFVLSIALSKFLVACYFKWVVAPRQGAFKKSYQTLDQVDSEILNYSPKYVTMTTERFMCEKALAETALKKRKFIPSLNASSSTTFIANNGFGVDLKNGQFIETLGPDLVSANAVEQPPVNWEPFGYPLAHTMCLVTCYSEDEAGIRTTMDSIATTAYPNSHKLIVVICDGLITGAGNEQSTPDICLGLMQDFVTPPDAVDPYSYVSVAQGVKRHNMALVYAGFYKYDDNTVTPSEQKKTPVLLIVKCGTEAEANAAKPGNRGKRDSQIILMSFLQAITYNERMSELQFEMMRAIWQVTGIMATFYELLLMVDADTLVSSDCLTHMDAEMVKHPEIMGLCGETQIANKTESWVTMIQVYEYYISHHQAKAFESVFRSVTCLPGCFCMYRIKSPKEYNCWVPILANSEIVNKYSDNVLNSLHKKNLMLLGEDRYLTSLMLRAFPTRQQVFVPKATCKTVVPDKFKILLSQRRRWINSTVHNLMELVLVKDLCGAFCFSMQFIIGIELIGTLVLPASITFTLYVLIVAMVQKPTPWMTLILMLTIFGLPALLILVTVSSLSYLIWMLIYLLSLPVWNFVLPAYAFWKFDDFSWGDTRKTQGGDKGGHGDTDGEFDGSKIVHMTWREYESQRLAGFR</sequence>
<dbReference type="InterPro" id="IPR001199">
    <property type="entry name" value="Cyt_B5-like_heme/steroid-bd"/>
</dbReference>
<dbReference type="GO" id="GO:0006031">
    <property type="term" value="P:chitin biosynthetic process"/>
    <property type="evidence" value="ECO:0007669"/>
    <property type="project" value="TreeGrafter"/>
</dbReference>
<dbReference type="GO" id="GO:0030428">
    <property type="term" value="C:cell septum"/>
    <property type="evidence" value="ECO:0007669"/>
    <property type="project" value="TreeGrafter"/>
</dbReference>
<evidence type="ECO:0000313" key="14">
    <source>
        <dbReference type="Proteomes" id="UP001165063"/>
    </source>
</evidence>
<dbReference type="CDD" id="cd04190">
    <property type="entry name" value="Chitin_synth_C"/>
    <property type="match status" value="1"/>
</dbReference>
<accession>A0A9W6YTR7</accession>
<dbReference type="EC" id="2.4.1.16" evidence="2"/>
<evidence type="ECO:0000256" key="7">
    <source>
        <dbReference type="ARBA" id="ARBA00022989"/>
    </source>
</evidence>
<comment type="catalytic activity">
    <reaction evidence="10">
        <text>[(1-&gt;4)-N-acetyl-beta-D-glucosaminyl](n) + UDP-N-acetyl-alpha-D-glucosamine = [(1-&gt;4)-N-acetyl-beta-D-glucosaminyl](n+1) + UDP + H(+)</text>
        <dbReference type="Rhea" id="RHEA:16637"/>
        <dbReference type="Rhea" id="RHEA-COMP:9593"/>
        <dbReference type="Rhea" id="RHEA-COMP:9595"/>
        <dbReference type="ChEBI" id="CHEBI:15378"/>
        <dbReference type="ChEBI" id="CHEBI:17029"/>
        <dbReference type="ChEBI" id="CHEBI:57705"/>
        <dbReference type="ChEBI" id="CHEBI:58223"/>
        <dbReference type="EC" id="2.4.1.16"/>
    </reaction>
    <physiologicalReaction direction="left-to-right" evidence="10">
        <dbReference type="Rhea" id="RHEA:16638"/>
    </physiologicalReaction>
</comment>
<feature type="transmembrane region" description="Helical" evidence="11">
    <location>
        <begin position="95"/>
        <end position="117"/>
    </location>
</feature>
<dbReference type="Proteomes" id="UP001165063">
    <property type="component" value="Unassembled WGS sequence"/>
</dbReference>
<keyword evidence="4" id="KW-0328">Glycosyltransferase</keyword>
<organism evidence="13 14">
    <name type="scientific">Ambrosiozyma monospora</name>
    <name type="common">Yeast</name>
    <name type="synonym">Endomycopsis monosporus</name>
    <dbReference type="NCBI Taxonomy" id="43982"/>
    <lineage>
        <taxon>Eukaryota</taxon>
        <taxon>Fungi</taxon>
        <taxon>Dikarya</taxon>
        <taxon>Ascomycota</taxon>
        <taxon>Saccharomycotina</taxon>
        <taxon>Pichiomycetes</taxon>
        <taxon>Pichiales</taxon>
        <taxon>Pichiaceae</taxon>
        <taxon>Ambrosiozyma</taxon>
    </lineage>
</organism>
<evidence type="ECO:0000256" key="6">
    <source>
        <dbReference type="ARBA" id="ARBA00022692"/>
    </source>
</evidence>
<dbReference type="PANTHER" id="PTHR22914:SF16">
    <property type="entry name" value="CHITIN SYNTHASE 3"/>
    <property type="match status" value="1"/>
</dbReference>
<evidence type="ECO:0000256" key="8">
    <source>
        <dbReference type="ARBA" id="ARBA00023136"/>
    </source>
</evidence>